<evidence type="ECO:0000313" key="3">
    <source>
        <dbReference type="EMBL" id="GAA3649162.1"/>
    </source>
</evidence>
<name>A0ABP7B630_9MICO</name>
<gene>
    <name evidence="3" type="ORF">GCM10022202_06020</name>
</gene>
<proteinExistence type="predicted"/>
<dbReference type="EMBL" id="BAAAYV010000003">
    <property type="protein sequence ID" value="GAA3649162.1"/>
    <property type="molecule type" value="Genomic_DNA"/>
</dbReference>
<sequence>MPMDLERVHPQLRRMARRAPRMNVESGIARGLARFATRRLMRPARVPGVTVRDVVDGDARLRLYTPQEPSGSGLVWIHGGGMVIGAPRQDDRFCAETAAELGVVIASADYRMAPEHPFPAPQHDCLAVWTWLQRHAEELGVDPARVAVGGGSAGGGLAASIVAALHDAGGPRPAAQWLLYPMLDDRTAARRDLDAIDNFVWNNEANRFGWGALLLGTARPGDDAVPPAASPARRQDLAGLPPTWIGVGDIDLFHDEDVDHARRLEAAGVPVALAVLAGAPHGFETLGADTEVVREFVTRAREWLREALDG</sequence>
<organism evidence="3 4">
    <name type="scientific">Microbacterium marinilacus</name>
    <dbReference type="NCBI Taxonomy" id="415209"/>
    <lineage>
        <taxon>Bacteria</taxon>
        <taxon>Bacillati</taxon>
        <taxon>Actinomycetota</taxon>
        <taxon>Actinomycetes</taxon>
        <taxon>Micrococcales</taxon>
        <taxon>Microbacteriaceae</taxon>
        <taxon>Microbacterium</taxon>
    </lineage>
</organism>
<dbReference type="Proteomes" id="UP001410795">
    <property type="component" value="Unassembled WGS sequence"/>
</dbReference>
<dbReference type="GO" id="GO:0016787">
    <property type="term" value="F:hydrolase activity"/>
    <property type="evidence" value="ECO:0007669"/>
    <property type="project" value="UniProtKB-KW"/>
</dbReference>
<comment type="caution">
    <text evidence="3">The sequence shown here is derived from an EMBL/GenBank/DDBJ whole genome shotgun (WGS) entry which is preliminary data.</text>
</comment>
<dbReference type="InterPro" id="IPR013094">
    <property type="entry name" value="AB_hydrolase_3"/>
</dbReference>
<evidence type="ECO:0000256" key="1">
    <source>
        <dbReference type="ARBA" id="ARBA00022801"/>
    </source>
</evidence>
<dbReference type="InterPro" id="IPR029058">
    <property type="entry name" value="AB_hydrolase_fold"/>
</dbReference>
<evidence type="ECO:0000259" key="2">
    <source>
        <dbReference type="Pfam" id="PF07859"/>
    </source>
</evidence>
<evidence type="ECO:0000313" key="4">
    <source>
        <dbReference type="Proteomes" id="UP001410795"/>
    </source>
</evidence>
<accession>A0ABP7B630</accession>
<dbReference type="PANTHER" id="PTHR48081">
    <property type="entry name" value="AB HYDROLASE SUPERFAMILY PROTEIN C4A8.06C"/>
    <property type="match status" value="1"/>
</dbReference>
<reference evidence="4" key="1">
    <citation type="journal article" date="2019" name="Int. J. Syst. Evol. Microbiol.">
        <title>The Global Catalogue of Microorganisms (GCM) 10K type strain sequencing project: providing services to taxonomists for standard genome sequencing and annotation.</title>
        <authorList>
            <consortium name="The Broad Institute Genomics Platform"/>
            <consortium name="The Broad Institute Genome Sequencing Center for Infectious Disease"/>
            <person name="Wu L."/>
            <person name="Ma J."/>
        </authorList>
    </citation>
    <scope>NUCLEOTIDE SEQUENCE [LARGE SCALE GENOMIC DNA]</scope>
    <source>
        <strain evidence="4">JCM 16546</strain>
    </source>
</reference>
<protein>
    <submittedName>
        <fullName evidence="3">Alpha/beta hydrolase</fullName>
    </submittedName>
</protein>
<dbReference type="InterPro" id="IPR050300">
    <property type="entry name" value="GDXG_lipolytic_enzyme"/>
</dbReference>
<keyword evidence="4" id="KW-1185">Reference proteome</keyword>
<dbReference type="Pfam" id="PF07859">
    <property type="entry name" value="Abhydrolase_3"/>
    <property type="match status" value="1"/>
</dbReference>
<keyword evidence="1 3" id="KW-0378">Hydrolase</keyword>
<feature type="domain" description="Alpha/beta hydrolase fold-3" evidence="2">
    <location>
        <begin position="74"/>
        <end position="284"/>
    </location>
</feature>
<dbReference type="Gene3D" id="3.40.50.1820">
    <property type="entry name" value="alpha/beta hydrolase"/>
    <property type="match status" value="1"/>
</dbReference>
<dbReference type="PANTHER" id="PTHR48081:SF8">
    <property type="entry name" value="ALPHA_BETA HYDROLASE FOLD-3 DOMAIN-CONTAINING PROTEIN-RELATED"/>
    <property type="match status" value="1"/>
</dbReference>
<dbReference type="SUPFAM" id="SSF53474">
    <property type="entry name" value="alpha/beta-Hydrolases"/>
    <property type="match status" value="1"/>
</dbReference>